<dbReference type="KEGG" id="tet:TTHERM_000444659"/>
<dbReference type="InParanoid" id="W7X4L6"/>
<dbReference type="GO" id="GO:0003254">
    <property type="term" value="P:regulation of membrane depolarization"/>
    <property type="evidence" value="ECO:0007669"/>
    <property type="project" value="TreeGrafter"/>
</dbReference>
<dbReference type="OrthoDB" id="291441at2759"/>
<gene>
    <name evidence="2" type="ORF">TTHERM_000444659</name>
</gene>
<dbReference type="eggNOG" id="KOG0595">
    <property type="taxonomic scope" value="Eukaryota"/>
</dbReference>
<dbReference type="GO" id="GO:0016301">
    <property type="term" value="F:kinase activity"/>
    <property type="evidence" value="ECO:0007669"/>
    <property type="project" value="UniProtKB-KW"/>
</dbReference>
<evidence type="ECO:0000256" key="1">
    <source>
        <dbReference type="SAM" id="MobiDB-lite"/>
    </source>
</evidence>
<dbReference type="PANTHER" id="PTHR45689:SF5">
    <property type="entry name" value="I[[H]] CHANNEL, ISOFORM E"/>
    <property type="match status" value="1"/>
</dbReference>
<dbReference type="EMBL" id="GG662504">
    <property type="protein sequence ID" value="EWS72342.1"/>
    <property type="molecule type" value="Genomic_DNA"/>
</dbReference>
<dbReference type="Proteomes" id="UP000009168">
    <property type="component" value="Unassembled WGS sequence"/>
</dbReference>
<protein>
    <submittedName>
        <fullName evidence="2">Kinase domain protein</fullName>
    </submittedName>
</protein>
<keyword evidence="2" id="KW-0808">Transferase</keyword>
<dbReference type="InterPro" id="IPR051413">
    <property type="entry name" value="K/Na_HCN_channel"/>
</dbReference>
<dbReference type="AlphaFoldDB" id="W7X4L6"/>
<feature type="compositionally biased region" description="Polar residues" evidence="1">
    <location>
        <begin position="393"/>
        <end position="402"/>
    </location>
</feature>
<accession>W7X4L6</accession>
<evidence type="ECO:0000313" key="2">
    <source>
        <dbReference type="EMBL" id="EWS72342.1"/>
    </source>
</evidence>
<dbReference type="GO" id="GO:0035725">
    <property type="term" value="P:sodium ion transmembrane transport"/>
    <property type="evidence" value="ECO:0007669"/>
    <property type="project" value="TreeGrafter"/>
</dbReference>
<name>W7X4L6_TETTS</name>
<proteinExistence type="predicted"/>
<sequence length="711" mass="84741">MACSYNAFAGFETHVIGLKETWKTLKQGDDWYFYYAQAQIWAFSTMCNTTSQTISTTQEYLFTSLWMLISSIAFAYLINKIGSILSDLNQQEESYRDDINVLNQFMKRKQINLGLQRMLNLELKQYYKQEELKKKIDVQGTLSKLSKPMYKELMQESYKKVLNQLPYFQNYVSENNLSKVYEIMEEIGYSQHQVIESNDFEDDVSIYFVLKGQFILKQCLNYDENQCNKTEEEQQIQEKPLKNKIPSKNVYKDIKYIKKGQFFGMFEFLTGQKRLYIAESQNVSIVIRLPLNKFLDIIKSDEKDYQKYMEFRDKLIFNQNISFFNIPCYTCGQVDHFFINCSKTHFTRDNPFLIPKHNFSFTQDRNPNYERKSRGQYKMIFQEVEEEEDDCISQKSSSYTGQKNDRSHEDQYSYFDIEKEQMERPELRGNRGSTYYLSVNQQKRHSIEEKINEDPIIIISQANDPYIQKAVSQKTMNGQSQDQDQQGYLRQSKNSEYLDEQTIENLKNSTKMRRASSNKFLNSSLSRRFSTSNNNKIKRYSVDDMTPKIAKNVNLNQIEEIGESLKEIDYSFSEMNKQNSFNSNRNSLTIFGVPKQRKSSFNLQTYSQFTNLKPYQLDSQFRRMQIEWKDSLDYWKFDKLTFLKYYFSDYNYLLVIRRIQKYKAKKNIKLKTEKIIQQQNSQFKKLNTLLKKKTTNTRSLQHLQTKLAKNE</sequence>
<dbReference type="PANTHER" id="PTHR45689">
    <property type="entry name" value="I[[H]] CHANNEL, ISOFORM E"/>
    <property type="match status" value="1"/>
</dbReference>
<feature type="region of interest" description="Disordered" evidence="1">
    <location>
        <begin position="388"/>
        <end position="408"/>
    </location>
</feature>
<dbReference type="SUPFAM" id="SSF51206">
    <property type="entry name" value="cAMP-binding domain-like"/>
    <property type="match status" value="1"/>
</dbReference>
<dbReference type="InterPro" id="IPR014710">
    <property type="entry name" value="RmlC-like_jellyroll"/>
</dbReference>
<reference evidence="3" key="1">
    <citation type="journal article" date="2006" name="PLoS Biol.">
        <title>Macronuclear genome sequence of the ciliate Tetrahymena thermophila, a model eukaryote.</title>
        <authorList>
            <person name="Eisen J.A."/>
            <person name="Coyne R.S."/>
            <person name="Wu M."/>
            <person name="Wu D."/>
            <person name="Thiagarajan M."/>
            <person name="Wortman J.R."/>
            <person name="Badger J.H."/>
            <person name="Ren Q."/>
            <person name="Amedeo P."/>
            <person name="Jones K.M."/>
            <person name="Tallon L.J."/>
            <person name="Delcher A.L."/>
            <person name="Salzberg S.L."/>
            <person name="Silva J.C."/>
            <person name="Haas B.J."/>
            <person name="Majoros W.H."/>
            <person name="Farzad M."/>
            <person name="Carlton J.M."/>
            <person name="Smith R.K. Jr."/>
            <person name="Garg J."/>
            <person name="Pearlman R.E."/>
            <person name="Karrer K.M."/>
            <person name="Sun L."/>
            <person name="Manning G."/>
            <person name="Elde N.C."/>
            <person name="Turkewitz A.P."/>
            <person name="Asai D.J."/>
            <person name="Wilkes D.E."/>
            <person name="Wang Y."/>
            <person name="Cai H."/>
            <person name="Collins K."/>
            <person name="Stewart B.A."/>
            <person name="Lee S.R."/>
            <person name="Wilamowska K."/>
            <person name="Weinberg Z."/>
            <person name="Ruzzo W.L."/>
            <person name="Wloga D."/>
            <person name="Gaertig J."/>
            <person name="Frankel J."/>
            <person name="Tsao C.-C."/>
            <person name="Gorovsky M.A."/>
            <person name="Keeling P.J."/>
            <person name="Waller R.F."/>
            <person name="Patron N.J."/>
            <person name="Cherry J.M."/>
            <person name="Stover N.A."/>
            <person name="Krieger C.J."/>
            <person name="del Toro C."/>
            <person name="Ryder H.F."/>
            <person name="Williamson S.C."/>
            <person name="Barbeau R.A."/>
            <person name="Hamilton E.P."/>
            <person name="Orias E."/>
        </authorList>
    </citation>
    <scope>NUCLEOTIDE SEQUENCE [LARGE SCALE GENOMIC DNA]</scope>
    <source>
        <strain evidence="3">SB210</strain>
    </source>
</reference>
<dbReference type="InterPro" id="IPR018490">
    <property type="entry name" value="cNMP-bd_dom_sf"/>
</dbReference>
<dbReference type="RefSeq" id="XP_012655119.1">
    <property type="nucleotide sequence ID" value="XM_012799665.1"/>
</dbReference>
<organism evidence="2 3">
    <name type="scientific">Tetrahymena thermophila (strain SB210)</name>
    <dbReference type="NCBI Taxonomy" id="312017"/>
    <lineage>
        <taxon>Eukaryota</taxon>
        <taxon>Sar</taxon>
        <taxon>Alveolata</taxon>
        <taxon>Ciliophora</taxon>
        <taxon>Intramacronucleata</taxon>
        <taxon>Oligohymenophorea</taxon>
        <taxon>Hymenostomatida</taxon>
        <taxon>Tetrahymenina</taxon>
        <taxon>Tetrahymenidae</taxon>
        <taxon>Tetrahymena</taxon>
    </lineage>
</organism>
<evidence type="ECO:0000313" key="3">
    <source>
        <dbReference type="Proteomes" id="UP000009168"/>
    </source>
</evidence>
<dbReference type="GO" id="GO:0005249">
    <property type="term" value="F:voltage-gated potassium channel activity"/>
    <property type="evidence" value="ECO:0007669"/>
    <property type="project" value="TreeGrafter"/>
</dbReference>
<dbReference type="Gene3D" id="2.60.120.10">
    <property type="entry name" value="Jelly Rolls"/>
    <property type="match status" value="1"/>
</dbReference>
<dbReference type="GeneID" id="24439016"/>
<keyword evidence="3" id="KW-1185">Reference proteome</keyword>
<dbReference type="GO" id="GO:0098855">
    <property type="term" value="C:HCN channel complex"/>
    <property type="evidence" value="ECO:0007669"/>
    <property type="project" value="TreeGrafter"/>
</dbReference>
<keyword evidence="2" id="KW-0418">Kinase</keyword>